<reference evidence="1" key="1">
    <citation type="submission" date="2025-05" db="UniProtKB">
        <authorList>
            <consortium name="RefSeq"/>
        </authorList>
    </citation>
    <scope>NUCLEOTIDE SEQUENCE [LARGE SCALE GENOMIC DNA]</scope>
</reference>
<evidence type="ECO:0000313" key="2">
    <source>
        <dbReference type="RefSeq" id="XP_049309362.1"/>
    </source>
</evidence>
<dbReference type="Proteomes" id="UP001652620">
    <property type="component" value="Chromosome 1"/>
</dbReference>
<dbReference type="RefSeq" id="XP_049309362.1">
    <property type="nucleotide sequence ID" value="XM_049453405.1"/>
</dbReference>
<dbReference type="GeneID" id="125777790"/>
<accession>A0ABM3JJH4</accession>
<name>A0ABM3JJH4_BACDO</name>
<evidence type="ECO:0000313" key="1">
    <source>
        <dbReference type="Proteomes" id="UP001652620"/>
    </source>
</evidence>
<protein>
    <submittedName>
        <fullName evidence="2">Uncharacterized protein LOC125777790</fullName>
    </submittedName>
</protein>
<sequence length="213" mass="24121">MSRAQNKANKLAVLQVIKGKKDSLFGYFQNNATCKTQKQDGWTEVLKTAQSLGLAAANREWTYARDNLFGLWKSRTLAKKDNAKRTGTVGGKNVLLDEVDNYILDILGNESTVVQGLGQPESDGVSSNLDNILEQIQPERTRPTNRKRTYNLQDRHEELKLELLETEIYKNKLTILSLEQKLGLKRSKFTADLEKESMNENDKTLSLSPLLSY</sequence>
<organism evidence="1 2">
    <name type="scientific">Bactrocera dorsalis</name>
    <name type="common">Oriental fruit fly</name>
    <name type="synonym">Dacus dorsalis</name>
    <dbReference type="NCBI Taxonomy" id="27457"/>
    <lineage>
        <taxon>Eukaryota</taxon>
        <taxon>Metazoa</taxon>
        <taxon>Ecdysozoa</taxon>
        <taxon>Arthropoda</taxon>
        <taxon>Hexapoda</taxon>
        <taxon>Insecta</taxon>
        <taxon>Pterygota</taxon>
        <taxon>Neoptera</taxon>
        <taxon>Endopterygota</taxon>
        <taxon>Diptera</taxon>
        <taxon>Brachycera</taxon>
        <taxon>Muscomorpha</taxon>
        <taxon>Tephritoidea</taxon>
        <taxon>Tephritidae</taxon>
        <taxon>Bactrocera</taxon>
        <taxon>Bactrocera</taxon>
    </lineage>
</organism>
<reference evidence="2" key="2">
    <citation type="submission" date="2025-08" db="UniProtKB">
        <authorList>
            <consortium name="RefSeq"/>
        </authorList>
    </citation>
    <scope>IDENTIFICATION</scope>
    <source>
        <tissue evidence="2">Adult</tissue>
    </source>
</reference>
<keyword evidence="1" id="KW-1185">Reference proteome</keyword>
<gene>
    <name evidence="2" type="primary">LOC125777790</name>
</gene>
<proteinExistence type="predicted"/>